<evidence type="ECO:0000313" key="5">
    <source>
        <dbReference type="Proteomes" id="UP001143192"/>
    </source>
</evidence>
<dbReference type="SUPFAM" id="SSF81901">
    <property type="entry name" value="HCP-like"/>
    <property type="match status" value="1"/>
</dbReference>
<evidence type="ECO:0000256" key="2">
    <source>
        <dbReference type="SAM" id="SignalP"/>
    </source>
</evidence>
<organism evidence="4 5">
    <name type="scientific">Bacteroides muris</name>
    <name type="common">ex Fokt et al. 2023</name>
    <dbReference type="NCBI Taxonomy" id="2937417"/>
    <lineage>
        <taxon>Bacteria</taxon>
        <taxon>Pseudomonadati</taxon>
        <taxon>Bacteroidota</taxon>
        <taxon>Bacteroidia</taxon>
        <taxon>Bacteroidales</taxon>
        <taxon>Bacteroidaceae</taxon>
        <taxon>Bacteroides</taxon>
    </lineage>
</organism>
<evidence type="ECO:0000256" key="1">
    <source>
        <dbReference type="PROSITE-ProRule" id="PRU00339"/>
    </source>
</evidence>
<dbReference type="Pfam" id="PF12984">
    <property type="entry name" value="DUF3868"/>
    <property type="match status" value="1"/>
</dbReference>
<evidence type="ECO:0000259" key="3">
    <source>
        <dbReference type="Pfam" id="PF12984"/>
    </source>
</evidence>
<accession>A0A9X2NQ55</accession>
<keyword evidence="1" id="KW-0802">TPR repeat</keyword>
<evidence type="ECO:0000313" key="4">
    <source>
        <dbReference type="EMBL" id="MCR6503884.1"/>
    </source>
</evidence>
<dbReference type="InterPro" id="IPR011990">
    <property type="entry name" value="TPR-like_helical_dom_sf"/>
</dbReference>
<dbReference type="PROSITE" id="PS50005">
    <property type="entry name" value="TPR"/>
    <property type="match status" value="1"/>
</dbReference>
<feature type="chain" id="PRO_5040979264" evidence="2">
    <location>
        <begin position="23"/>
        <end position="496"/>
    </location>
</feature>
<dbReference type="Gene3D" id="1.25.40.10">
    <property type="entry name" value="Tetratricopeptide repeat domain"/>
    <property type="match status" value="1"/>
</dbReference>
<dbReference type="InterPro" id="IPR024480">
    <property type="entry name" value="DUF3868"/>
</dbReference>
<dbReference type="Proteomes" id="UP001143192">
    <property type="component" value="Unassembled WGS sequence"/>
</dbReference>
<dbReference type="RefSeq" id="WP_257930843.1">
    <property type="nucleotide sequence ID" value="NZ_JAMZED010000006.1"/>
</dbReference>
<feature type="signal peptide" evidence="2">
    <location>
        <begin position="1"/>
        <end position="22"/>
    </location>
</feature>
<sequence length="496" mass="55461">MKYIYCSILLAMLAASPLTVNADNETGYLSEVDLRNLKIDKQNREVALAMVFDLGRLKLPTQQTVAFIPVLVSRDGSRETAFPPVVVDGKTRNRIYLRARQLRSVDLPPYHDGSAQTVIRRHNGSGQSYDYRASLPFEAWMLGGRIELREQVSGCANCLKATGVRSLPDSEKALAPFVPVYHVDRVMPEPEPVKRRAESRVARLQFPQGSYKIVPDFRDNRAELDAVSGSVELVKNDADITITGIHIVGYASPEGSEAHNLVLSENRAKALVDYIHRRNDIPSELLHVAWKGEDWDGFVSAMRRMSDLPGHTRVMELIGRYADKHDYCEAQIRKLLSPETYRRLLAEVYPALRRNEYRIEYNVRNFNIEEARRQIETRPEMLSLAEMYAVADACGEGTDGHRKAILTAARIYPDKVAAVVNAALMEMKRGDVAEAIRMLQAFPDGDASEVQNALGVAYARQGAYDKAVECLRRAKDAGSATAAENLKQVLGAMQNL</sequence>
<dbReference type="AlphaFoldDB" id="A0A9X2NQ55"/>
<protein>
    <submittedName>
        <fullName evidence="4">DUF3868 domain-containing protein</fullName>
    </submittedName>
</protein>
<dbReference type="SUPFAM" id="SSF103088">
    <property type="entry name" value="OmpA-like"/>
    <property type="match status" value="1"/>
</dbReference>
<dbReference type="Gene3D" id="3.30.1330.60">
    <property type="entry name" value="OmpA-like domain"/>
    <property type="match status" value="1"/>
</dbReference>
<feature type="repeat" description="TPR" evidence="1">
    <location>
        <begin position="448"/>
        <end position="481"/>
    </location>
</feature>
<gene>
    <name evidence="4" type="ORF">M1B79_04120</name>
</gene>
<reference evidence="4" key="2">
    <citation type="submission" date="2022-04" db="EMBL/GenBank/DDBJ databases">
        <authorList>
            <person name="Fokt H."/>
            <person name="Baines J."/>
        </authorList>
    </citation>
    <scope>NUCLEOTIDE SEQUENCE</scope>
    <source>
        <strain evidence="4">KH365_2</strain>
    </source>
</reference>
<dbReference type="EMBL" id="JAMZED010000006">
    <property type="protein sequence ID" value="MCR6503884.1"/>
    <property type="molecule type" value="Genomic_DNA"/>
</dbReference>
<name>A0A9X2NQ55_9BACE</name>
<feature type="domain" description="DUF3868" evidence="3">
    <location>
        <begin position="7"/>
        <end position="104"/>
    </location>
</feature>
<proteinExistence type="predicted"/>
<reference evidence="4" key="1">
    <citation type="journal article" date="2022" name="Arch. Microbiol.">
        <title>Bacteroides muris sp. nov. isolated from the cecum of wild-derived house mice.</title>
        <authorList>
            <person name="Fokt H."/>
            <person name="Unni R."/>
            <person name="Repnik U."/>
            <person name="Schmitz R.A."/>
            <person name="Bramkamp M."/>
            <person name="Baines J.F."/>
            <person name="Unterweger D."/>
        </authorList>
    </citation>
    <scope>NUCLEOTIDE SEQUENCE</scope>
    <source>
        <strain evidence="4">KH365_2</strain>
    </source>
</reference>
<comment type="caution">
    <text evidence="4">The sequence shown here is derived from an EMBL/GenBank/DDBJ whole genome shotgun (WGS) entry which is preliminary data.</text>
</comment>
<keyword evidence="5" id="KW-1185">Reference proteome</keyword>
<keyword evidence="2" id="KW-0732">Signal</keyword>
<dbReference type="InterPro" id="IPR019734">
    <property type="entry name" value="TPR_rpt"/>
</dbReference>
<dbReference type="InterPro" id="IPR036737">
    <property type="entry name" value="OmpA-like_sf"/>
</dbReference>